<dbReference type="Proteomes" id="UP000238083">
    <property type="component" value="Unassembled WGS sequence"/>
</dbReference>
<accession>A0A2T0QPZ8</accession>
<feature type="region of interest" description="Disordered" evidence="1">
    <location>
        <begin position="80"/>
        <end position="103"/>
    </location>
</feature>
<keyword evidence="3" id="KW-1185">Reference proteome</keyword>
<feature type="compositionally biased region" description="Acidic residues" evidence="1">
    <location>
        <begin position="90"/>
        <end position="103"/>
    </location>
</feature>
<dbReference type="AlphaFoldDB" id="A0A2T0QPZ8"/>
<dbReference type="RefSeq" id="WP_106215664.1">
    <property type="nucleotide sequence ID" value="NZ_PVZF01000031.1"/>
</dbReference>
<evidence type="ECO:0000256" key="1">
    <source>
        <dbReference type="SAM" id="MobiDB-lite"/>
    </source>
</evidence>
<comment type="caution">
    <text evidence="2">The sequence shown here is derived from an EMBL/GenBank/DDBJ whole genome shotgun (WGS) entry which is preliminary data.</text>
</comment>
<dbReference type="EMBL" id="PVZF01000031">
    <property type="protein sequence ID" value="PRY06851.1"/>
    <property type="molecule type" value="Genomic_DNA"/>
</dbReference>
<proteinExistence type="predicted"/>
<gene>
    <name evidence="2" type="ORF">CLV37_1311</name>
</gene>
<reference evidence="2 3" key="1">
    <citation type="submission" date="2018-03" db="EMBL/GenBank/DDBJ databases">
        <title>Genomic Encyclopedia of Archaeal and Bacterial Type Strains, Phase II (KMG-II): from individual species to whole genera.</title>
        <authorList>
            <person name="Goeker M."/>
        </authorList>
    </citation>
    <scope>NUCLEOTIDE SEQUENCE [LARGE SCALE GENOMIC DNA]</scope>
    <source>
        <strain evidence="2 3">DSM 19711</strain>
    </source>
</reference>
<name>A0A2T0QPZ8_9ACTN</name>
<protein>
    <submittedName>
        <fullName evidence="2">Uncharacterized protein</fullName>
    </submittedName>
</protein>
<sequence>MNTTTRTTTTRSTHRGTGCPTAWIGSGIYSTTTTTYVICELPLTDDDGNEIPNTACGYADDTDVTYDDLGLTATWTCPTCQRTNEHTPGDGDDSEPDDYNDWD</sequence>
<organism evidence="2 3">
    <name type="scientific">Kineococcus rhizosphaerae</name>
    <dbReference type="NCBI Taxonomy" id="559628"/>
    <lineage>
        <taxon>Bacteria</taxon>
        <taxon>Bacillati</taxon>
        <taxon>Actinomycetota</taxon>
        <taxon>Actinomycetes</taxon>
        <taxon>Kineosporiales</taxon>
        <taxon>Kineosporiaceae</taxon>
        <taxon>Kineococcus</taxon>
    </lineage>
</organism>
<evidence type="ECO:0000313" key="2">
    <source>
        <dbReference type="EMBL" id="PRY06851.1"/>
    </source>
</evidence>
<evidence type="ECO:0000313" key="3">
    <source>
        <dbReference type="Proteomes" id="UP000238083"/>
    </source>
</evidence>